<dbReference type="KEGG" id="kbi:30207184"/>
<evidence type="ECO:0000256" key="2">
    <source>
        <dbReference type="SAM" id="SignalP"/>
    </source>
</evidence>
<dbReference type="RefSeq" id="XP_065725867.1">
    <property type="nucleotide sequence ID" value="XM_065869795.1"/>
</dbReference>
<keyword evidence="2" id="KW-0732">Signal</keyword>
<dbReference type="EMBL" id="CP144542">
    <property type="protein sequence ID" value="WVW82075.1"/>
    <property type="molecule type" value="Genomic_DNA"/>
</dbReference>
<evidence type="ECO:0000313" key="3">
    <source>
        <dbReference type="EMBL" id="WVW82075.1"/>
    </source>
</evidence>
<dbReference type="Proteomes" id="UP000092730">
    <property type="component" value="Chromosome 2"/>
</dbReference>
<reference evidence="3" key="1">
    <citation type="submission" date="2013-07" db="EMBL/GenBank/DDBJ databases">
        <authorList>
            <consortium name="The Broad Institute Genome Sequencing Platform"/>
            <person name="Cuomo C."/>
            <person name="Litvintseva A."/>
            <person name="Chen Y."/>
            <person name="Heitman J."/>
            <person name="Sun S."/>
            <person name="Springer D."/>
            <person name="Dromer F."/>
            <person name="Young S.K."/>
            <person name="Zeng Q."/>
            <person name="Gargeya S."/>
            <person name="Fitzgerald M."/>
            <person name="Abouelleil A."/>
            <person name="Alvarado L."/>
            <person name="Berlin A.M."/>
            <person name="Chapman S.B."/>
            <person name="Dewar J."/>
            <person name="Goldberg J."/>
            <person name="Griggs A."/>
            <person name="Gujja S."/>
            <person name="Hansen M."/>
            <person name="Howarth C."/>
            <person name="Imamovic A."/>
            <person name="Larimer J."/>
            <person name="McCowan C."/>
            <person name="Murphy C."/>
            <person name="Pearson M."/>
            <person name="Priest M."/>
            <person name="Roberts A."/>
            <person name="Saif S."/>
            <person name="Shea T."/>
            <person name="Sykes S."/>
            <person name="Wortman J."/>
            <person name="Nusbaum C."/>
            <person name="Birren B."/>
        </authorList>
    </citation>
    <scope>NUCLEOTIDE SEQUENCE</scope>
    <source>
        <strain evidence="3">CBS 10118</strain>
    </source>
</reference>
<evidence type="ECO:0000256" key="1">
    <source>
        <dbReference type="SAM" id="MobiDB-lite"/>
    </source>
</evidence>
<dbReference type="AlphaFoldDB" id="A0AAJ8K778"/>
<sequence length="94" mass="10346">MRFSITSLIFTLTLIMSSVTALQPGDVPVNVAVRMENGELKHFYEKDAIDYYKKRAEVAEAELELAKRQDIESDSYPVSNDGSGLKAFKGAGTA</sequence>
<evidence type="ECO:0000313" key="4">
    <source>
        <dbReference type="Proteomes" id="UP000092730"/>
    </source>
</evidence>
<gene>
    <name evidence="3" type="ORF">I302_104080</name>
</gene>
<feature type="chain" id="PRO_5042560777" evidence="2">
    <location>
        <begin position="22"/>
        <end position="94"/>
    </location>
</feature>
<protein>
    <submittedName>
        <fullName evidence="3">Uncharacterized protein</fullName>
    </submittedName>
</protein>
<reference evidence="3" key="2">
    <citation type="submission" date="2024-02" db="EMBL/GenBank/DDBJ databases">
        <title>Comparative genomics of Cryptococcus and Kwoniella reveals pathogenesis evolution and contrasting modes of karyotype evolution via chromosome fusion or intercentromeric recombination.</title>
        <authorList>
            <person name="Coelho M.A."/>
            <person name="David-Palma M."/>
            <person name="Shea T."/>
            <person name="Bowers K."/>
            <person name="McGinley-Smith S."/>
            <person name="Mohammad A.W."/>
            <person name="Gnirke A."/>
            <person name="Yurkov A.M."/>
            <person name="Nowrousian M."/>
            <person name="Sun S."/>
            <person name="Cuomo C.A."/>
            <person name="Heitman J."/>
        </authorList>
    </citation>
    <scope>NUCLEOTIDE SEQUENCE</scope>
    <source>
        <strain evidence="3">CBS 10118</strain>
    </source>
</reference>
<proteinExistence type="predicted"/>
<feature type="region of interest" description="Disordered" evidence="1">
    <location>
        <begin position="74"/>
        <end position="94"/>
    </location>
</feature>
<keyword evidence="4" id="KW-1185">Reference proteome</keyword>
<feature type="signal peptide" evidence="2">
    <location>
        <begin position="1"/>
        <end position="21"/>
    </location>
</feature>
<dbReference type="GeneID" id="30207184"/>
<organism evidence="3 4">
    <name type="scientific">Kwoniella bestiolae CBS 10118</name>
    <dbReference type="NCBI Taxonomy" id="1296100"/>
    <lineage>
        <taxon>Eukaryota</taxon>
        <taxon>Fungi</taxon>
        <taxon>Dikarya</taxon>
        <taxon>Basidiomycota</taxon>
        <taxon>Agaricomycotina</taxon>
        <taxon>Tremellomycetes</taxon>
        <taxon>Tremellales</taxon>
        <taxon>Cryptococcaceae</taxon>
        <taxon>Kwoniella</taxon>
    </lineage>
</organism>
<name>A0AAJ8K778_9TREE</name>
<accession>A0AAJ8K778</accession>